<dbReference type="Gene3D" id="3.40.50.1580">
    <property type="entry name" value="Nucleoside phosphorylase domain"/>
    <property type="match status" value="1"/>
</dbReference>
<dbReference type="OrthoDB" id="1577640at2759"/>
<dbReference type="STRING" id="454130.A0A0U5CMG3"/>
<dbReference type="AlphaFoldDB" id="A0A0U5CMG3"/>
<dbReference type="EMBL" id="CDMC01000002">
    <property type="protein sequence ID" value="CEN59858.1"/>
    <property type="molecule type" value="Genomic_DNA"/>
</dbReference>
<dbReference type="SUPFAM" id="SSF53167">
    <property type="entry name" value="Purine and uridine phosphorylases"/>
    <property type="match status" value="1"/>
</dbReference>
<organism evidence="1 2">
    <name type="scientific">Aspergillus calidoustus</name>
    <dbReference type="NCBI Taxonomy" id="454130"/>
    <lineage>
        <taxon>Eukaryota</taxon>
        <taxon>Fungi</taxon>
        <taxon>Dikarya</taxon>
        <taxon>Ascomycota</taxon>
        <taxon>Pezizomycotina</taxon>
        <taxon>Eurotiomycetes</taxon>
        <taxon>Eurotiomycetidae</taxon>
        <taxon>Eurotiales</taxon>
        <taxon>Aspergillaceae</taxon>
        <taxon>Aspergillus</taxon>
        <taxon>Aspergillus subgen. Nidulantes</taxon>
    </lineage>
</organism>
<sequence>MTGRCLVIPGICDYADSHKNDEWHNYAAATAAAYTKLFLLRLPVLNREMVHLQKRTVASLDEAELSVKRIRYERDWS</sequence>
<evidence type="ECO:0000313" key="2">
    <source>
        <dbReference type="Proteomes" id="UP000054771"/>
    </source>
</evidence>
<dbReference type="PANTHER" id="PTHR46082:SF11">
    <property type="entry name" value="AAA+ ATPASE DOMAIN-CONTAINING PROTEIN-RELATED"/>
    <property type="match status" value="1"/>
</dbReference>
<reference evidence="2" key="1">
    <citation type="journal article" date="2016" name="Genome Announc.">
        <title>Draft genome sequences of fungus Aspergillus calidoustus.</title>
        <authorList>
            <person name="Horn F."/>
            <person name="Linde J."/>
            <person name="Mattern D.J."/>
            <person name="Walther G."/>
            <person name="Guthke R."/>
            <person name="Scherlach K."/>
            <person name="Martin K."/>
            <person name="Brakhage A.A."/>
            <person name="Petzke L."/>
            <person name="Valiante V."/>
        </authorList>
    </citation>
    <scope>NUCLEOTIDE SEQUENCE [LARGE SCALE GENOMIC DNA]</scope>
    <source>
        <strain evidence="2">SF006504</strain>
    </source>
</reference>
<dbReference type="GO" id="GO:0003824">
    <property type="term" value="F:catalytic activity"/>
    <property type="evidence" value="ECO:0007669"/>
    <property type="project" value="InterPro"/>
</dbReference>
<dbReference type="PANTHER" id="PTHR46082">
    <property type="entry name" value="ATP/GTP-BINDING PROTEIN-RELATED"/>
    <property type="match status" value="1"/>
</dbReference>
<dbReference type="GO" id="GO:0009116">
    <property type="term" value="P:nucleoside metabolic process"/>
    <property type="evidence" value="ECO:0007669"/>
    <property type="project" value="InterPro"/>
</dbReference>
<keyword evidence="2" id="KW-1185">Reference proteome</keyword>
<dbReference type="InterPro" id="IPR053137">
    <property type="entry name" value="NLR-like"/>
</dbReference>
<name>A0A0U5CMG3_ASPCI</name>
<gene>
    <name evidence="1" type="ORF">ASPCAL02299</name>
</gene>
<accession>A0A0U5CMG3</accession>
<dbReference type="InterPro" id="IPR035994">
    <property type="entry name" value="Nucleoside_phosphorylase_sf"/>
</dbReference>
<dbReference type="Proteomes" id="UP000054771">
    <property type="component" value="Unassembled WGS sequence"/>
</dbReference>
<protein>
    <submittedName>
        <fullName evidence="1">Putative Ankyrin repeat protein</fullName>
    </submittedName>
</protein>
<evidence type="ECO:0000313" key="1">
    <source>
        <dbReference type="EMBL" id="CEN59858.1"/>
    </source>
</evidence>
<proteinExistence type="predicted"/>